<accession>A0ABQ5FUM1</accession>
<reference evidence="2" key="2">
    <citation type="submission" date="2022-01" db="EMBL/GenBank/DDBJ databases">
        <authorList>
            <person name="Yamashiro T."/>
            <person name="Shiraishi A."/>
            <person name="Satake H."/>
            <person name="Nakayama K."/>
        </authorList>
    </citation>
    <scope>NUCLEOTIDE SEQUENCE</scope>
</reference>
<proteinExistence type="predicted"/>
<dbReference type="EMBL" id="BQNB010017710">
    <property type="protein sequence ID" value="GJT66372.1"/>
    <property type="molecule type" value="Genomic_DNA"/>
</dbReference>
<keyword evidence="3" id="KW-1185">Reference proteome</keyword>
<comment type="caution">
    <text evidence="2">The sequence shown here is derived from an EMBL/GenBank/DDBJ whole genome shotgun (WGS) entry which is preliminary data.</text>
</comment>
<sequence length="337" mass="38350">MVAATLGGGNHPLVYAAEYPDDSKFEECLKRCYICNKIIKQMSNIPAYKFEVELHGAQRDREAGVFQVTNDDTVVAHRRLKDKQPEEKKNTDCLVKEQEKEYQTGWKIKTGIQQQNRLVDETNVTFFDKVHCFLIQSGQSNILWAEDTTSWSVTNFLWAEDTKGLRILVEIRFSQHERWYTNFVVRALHTVVGGGLQRGLDITSLDVGMLDKFDRGLQTDVQCEDAMRGRNDDPVRSGTRAKSDRGGPKQNRSSCSPKKFLKVLAAKRSYALSWKPCQGDSLNLPDHRIHKDGDGDALYQLKSDSLPHAHAQTTKTYNKHQDSRIMKAQELKTKTSA</sequence>
<evidence type="ECO:0000313" key="3">
    <source>
        <dbReference type="Proteomes" id="UP001151760"/>
    </source>
</evidence>
<protein>
    <submittedName>
        <fullName evidence="2">Uncharacterized protein</fullName>
    </submittedName>
</protein>
<evidence type="ECO:0000313" key="2">
    <source>
        <dbReference type="EMBL" id="GJT66372.1"/>
    </source>
</evidence>
<organism evidence="2 3">
    <name type="scientific">Tanacetum coccineum</name>
    <dbReference type="NCBI Taxonomy" id="301880"/>
    <lineage>
        <taxon>Eukaryota</taxon>
        <taxon>Viridiplantae</taxon>
        <taxon>Streptophyta</taxon>
        <taxon>Embryophyta</taxon>
        <taxon>Tracheophyta</taxon>
        <taxon>Spermatophyta</taxon>
        <taxon>Magnoliopsida</taxon>
        <taxon>eudicotyledons</taxon>
        <taxon>Gunneridae</taxon>
        <taxon>Pentapetalae</taxon>
        <taxon>asterids</taxon>
        <taxon>campanulids</taxon>
        <taxon>Asterales</taxon>
        <taxon>Asteraceae</taxon>
        <taxon>Asteroideae</taxon>
        <taxon>Anthemideae</taxon>
        <taxon>Anthemidinae</taxon>
        <taxon>Tanacetum</taxon>
    </lineage>
</organism>
<name>A0ABQ5FUM1_9ASTR</name>
<feature type="region of interest" description="Disordered" evidence="1">
    <location>
        <begin position="224"/>
        <end position="256"/>
    </location>
</feature>
<gene>
    <name evidence="2" type="ORF">Tco_1017852</name>
</gene>
<feature type="compositionally biased region" description="Basic and acidic residues" evidence="1">
    <location>
        <begin position="225"/>
        <end position="247"/>
    </location>
</feature>
<dbReference type="Proteomes" id="UP001151760">
    <property type="component" value="Unassembled WGS sequence"/>
</dbReference>
<reference evidence="2" key="1">
    <citation type="journal article" date="2022" name="Int. J. Mol. Sci.">
        <title>Draft Genome of Tanacetum Coccineum: Genomic Comparison of Closely Related Tanacetum-Family Plants.</title>
        <authorList>
            <person name="Yamashiro T."/>
            <person name="Shiraishi A."/>
            <person name="Nakayama K."/>
            <person name="Satake H."/>
        </authorList>
    </citation>
    <scope>NUCLEOTIDE SEQUENCE</scope>
</reference>
<evidence type="ECO:0000256" key="1">
    <source>
        <dbReference type="SAM" id="MobiDB-lite"/>
    </source>
</evidence>
<feature type="compositionally biased region" description="Basic and acidic residues" evidence="1">
    <location>
        <begin position="319"/>
        <end position="337"/>
    </location>
</feature>
<feature type="region of interest" description="Disordered" evidence="1">
    <location>
        <begin position="312"/>
        <end position="337"/>
    </location>
</feature>